<feature type="region of interest" description="Disordered" evidence="1">
    <location>
        <begin position="151"/>
        <end position="172"/>
    </location>
</feature>
<reference evidence="2 3" key="1">
    <citation type="submission" date="2014-04" db="EMBL/GenBank/DDBJ databases">
        <authorList>
            <consortium name="DOE Joint Genome Institute"/>
            <person name="Kuo A."/>
            <person name="Kohler A."/>
            <person name="Costa M.D."/>
            <person name="Nagy L.G."/>
            <person name="Floudas D."/>
            <person name="Copeland A."/>
            <person name="Barry K.W."/>
            <person name="Cichocki N."/>
            <person name="Veneault-Fourrey C."/>
            <person name="LaButti K."/>
            <person name="Lindquist E.A."/>
            <person name="Lipzen A."/>
            <person name="Lundell T."/>
            <person name="Morin E."/>
            <person name="Murat C."/>
            <person name="Sun H."/>
            <person name="Tunlid A."/>
            <person name="Henrissat B."/>
            <person name="Grigoriev I.V."/>
            <person name="Hibbett D.S."/>
            <person name="Martin F."/>
            <person name="Nordberg H.P."/>
            <person name="Cantor M.N."/>
            <person name="Hua S.X."/>
        </authorList>
    </citation>
    <scope>NUCLEOTIDE SEQUENCE [LARGE SCALE GENOMIC DNA]</scope>
    <source>
        <strain evidence="2 3">441</strain>
    </source>
</reference>
<reference evidence="3" key="2">
    <citation type="submission" date="2015-01" db="EMBL/GenBank/DDBJ databases">
        <title>Evolutionary Origins and Diversification of the Mycorrhizal Mutualists.</title>
        <authorList>
            <consortium name="DOE Joint Genome Institute"/>
            <consortium name="Mycorrhizal Genomics Consortium"/>
            <person name="Kohler A."/>
            <person name="Kuo A."/>
            <person name="Nagy L.G."/>
            <person name="Floudas D."/>
            <person name="Copeland A."/>
            <person name="Barry K.W."/>
            <person name="Cichocki N."/>
            <person name="Veneault-Fourrey C."/>
            <person name="LaButti K."/>
            <person name="Lindquist E.A."/>
            <person name="Lipzen A."/>
            <person name="Lundell T."/>
            <person name="Morin E."/>
            <person name="Murat C."/>
            <person name="Riley R."/>
            <person name="Ohm R."/>
            <person name="Sun H."/>
            <person name="Tunlid A."/>
            <person name="Henrissat B."/>
            <person name="Grigoriev I.V."/>
            <person name="Hibbett D.S."/>
            <person name="Martin F."/>
        </authorList>
    </citation>
    <scope>NUCLEOTIDE SEQUENCE [LARGE SCALE GENOMIC DNA]</scope>
    <source>
        <strain evidence="3">441</strain>
    </source>
</reference>
<feature type="compositionally biased region" description="Polar residues" evidence="1">
    <location>
        <begin position="159"/>
        <end position="172"/>
    </location>
</feature>
<dbReference type="PANTHER" id="PTHR33096">
    <property type="entry name" value="CXC2 DOMAIN-CONTAINING PROTEIN"/>
    <property type="match status" value="1"/>
</dbReference>
<evidence type="ECO:0000313" key="3">
    <source>
        <dbReference type="Proteomes" id="UP000054018"/>
    </source>
</evidence>
<name>A0A0C9Z856_9AGAM</name>
<sequence length="632" mass="69856">MSAGRVSRSSQSIMTKGMGRHFCSPQKVRNKKKTLTTVSIPVHTFKCQKLLDELAGLLAPPPSESGLHICSDMTSPIHHRMDLPEPIEPKEVLFTLDSKEASSSNEIGTTVKDPFQRGLSQATQWYTILQVEVEKQVDGILQHCRHLVNPPAIAPHSQHPPTSSVPPVTEQEPLSQGSCAEILIQQCPACFSGVLFGTSLDKGGDIHVAMDGNFHHCHRHSVGDSPSSYEPSYFLPKAQVDAIGCCITQARQHPLKRTQSTVPDEAIDQCEASYEAMDGQKQKASTDGFDDTGLMALICQHDIPLFFANIDTPGEQQKYSVTLIDHLLSLLPSQANVVVLYDVGCVLSRSLSRCQRCIWLLDQHAAAIGYEMRTELSDWARCHLKKGVHEQGSATQEVLDNGGVSIVELKEQWANQRAVQLSIRAHAPMKLKKELNTVLSLQANLDTTSKVIQAARTTIEQGNVSPGILDALASMEHSHARLIIKVEALYSSLNVHERFPELTNVSLNFMCMLLMARDLKINICKQAIGSFFEWDKLDHAVGGKDKPLGTKLHQQMRKAIAKCQPMLMAAICKYNAYCEQLSQLYDPSWAIPLPSSLPTKLVDLQNDVSLMEDVWITPSTGETPHWLEDADV</sequence>
<dbReference type="OrthoDB" id="3253684at2759"/>
<organism evidence="2 3">
    <name type="scientific">Pisolithus microcarpus 441</name>
    <dbReference type="NCBI Taxonomy" id="765257"/>
    <lineage>
        <taxon>Eukaryota</taxon>
        <taxon>Fungi</taxon>
        <taxon>Dikarya</taxon>
        <taxon>Basidiomycota</taxon>
        <taxon>Agaricomycotina</taxon>
        <taxon>Agaricomycetes</taxon>
        <taxon>Agaricomycetidae</taxon>
        <taxon>Boletales</taxon>
        <taxon>Sclerodermatineae</taxon>
        <taxon>Pisolithaceae</taxon>
        <taxon>Pisolithus</taxon>
    </lineage>
</organism>
<dbReference type="EMBL" id="KN833802">
    <property type="protein sequence ID" value="KIK18552.1"/>
    <property type="molecule type" value="Genomic_DNA"/>
</dbReference>
<proteinExistence type="predicted"/>
<dbReference type="Pfam" id="PF18758">
    <property type="entry name" value="KDZ"/>
    <property type="match status" value="1"/>
</dbReference>
<keyword evidence="3" id="KW-1185">Reference proteome</keyword>
<dbReference type="InterPro" id="IPR040521">
    <property type="entry name" value="KDZ"/>
</dbReference>
<gene>
    <name evidence="2" type="ORF">PISMIDRAFT_14261</name>
</gene>
<dbReference type="PANTHER" id="PTHR33096:SF1">
    <property type="entry name" value="CXC1-LIKE CYSTEINE CLUSTER ASSOCIATED WITH KDZ TRANSPOSASES DOMAIN-CONTAINING PROTEIN"/>
    <property type="match status" value="1"/>
</dbReference>
<evidence type="ECO:0000256" key="1">
    <source>
        <dbReference type="SAM" id="MobiDB-lite"/>
    </source>
</evidence>
<dbReference type="STRING" id="765257.A0A0C9Z856"/>
<evidence type="ECO:0000313" key="2">
    <source>
        <dbReference type="EMBL" id="KIK18552.1"/>
    </source>
</evidence>
<accession>A0A0C9Z856</accession>
<protein>
    <submittedName>
        <fullName evidence="2">Uncharacterized protein</fullName>
    </submittedName>
</protein>
<dbReference type="HOGENOM" id="CLU_004552_0_1_1"/>
<dbReference type="Proteomes" id="UP000054018">
    <property type="component" value="Unassembled WGS sequence"/>
</dbReference>
<dbReference type="AlphaFoldDB" id="A0A0C9Z856"/>